<comment type="subcellular location">
    <subcellularLocation>
        <location evidence="1">Membrane</location>
        <topology evidence="1">Single-pass membrane protein</topology>
    </subcellularLocation>
</comment>
<sequence length="1393" mass="144302">MQILPSLIKRVALFCASLLLLSGIAAAFLLATPPGRDVTANLINNLASNDTQQVQIRGLHSLLGNQIVVEKVTLSDADGTWATGQDIVIDYSLLDMVFGRLELQKASIQQLEVARLPIAQPVSPSQRFDWPKSLLPAPLRSASIEGLEIGELILGEVFVGHPATFTISGELNAANQPLQTDGAISFQQTDGDGAFEASWQFSPAAETTSLSFQLNDGKDGVFAKLLNIPDTPALDISLTGSGPPSSWKSDFAVSFNGKQVVDGGATLSLTNDLQSIEAQLSGQLAPLLPKSLLPLVAGNTDVVISARRDAGGNVTIDQATLTSALAQITTSGSFSPEQDRVDLMTDVRIGSDGEIVEFARQPGTVTRLGKVSLKASVLGTVREAVLQAQGHITELEEGSFGLQGASFDIQSPKLNLLEPKGTASLAAAIETIVTGDQTVDALLAGNLSIKSDLNIADRTMSISSLAIKNDVISSSLSGAYNLIDGAMQISSVSDINVATDNLIGKLLGGGPGTIIADLTIDGRGNLSAQKLEVESANLNANASGSLSADQLNLAGDLRLDDIGQFDPRLTGQLLVNAVADGARNNPNINVSLSGQNIAIANESLSDINGTISGTAFETLTAKLNAKYAGTPVSVAASTTADEDGTRKVDALRINIPGAEIVADLSFNSAGLVAGIADLQVFDLSELAPLLLQTGLSGSATGRLNVSAENGQQSIELDLTAPSLGYDTTTISNLQLEANISDLFGKPMPLISARAETIASAGQVLKNAELSVSTENGFWPTRFDASLNGSPILLRAMVSQNANETIIDVEKATTRYQGIAIENTKPAKAILSEGSVSISAPAISIDGANATLIGSISNNLDLDITLSQLPMSTVEKLARTGLAPSGQITARAKVAGSPSNPTITYQIDSSGLSGTPLRDAQLASLNINGAGKYNGDILTTQLTVSGGGLDISVSGDTNIANKRLGLAVKGNLPFSYVAQPLTNSGVVLSGTANLDATIGGSFDAPDYRGQVSTNGARFTEIASRIRVTDLTGVLAFNGDNATISSLEGRLGENGRLSARGSISLRPGDKLQSDLTLSVRNGNYSDGVLISADFDADLALVGRLAETGLISGQVSVTRADITIPAALPNVVSPVAVSHKNASQAVNAQSKALQPQQSGGSGPSMALDINVNAQNRIFVRGRGLDAELGGGLSIGGTTARPTAKGTIRMSRGRMEILTKRFDFDAGQITFAGPLDPTLNFSATTREAGSSYSILVSGPASSPEFSFASSPSLPQDQIVAKLFFGRSLTELSPLQLVQLASAVNTLNGAGTDGGLAGRLRSIAGLDDVDIKTNEQGETTLGIGGYLNERTYLNVEKGTGAGSGKVTIDLNITDNITARGETSEDGKTKAGVFFEQDY</sequence>
<feature type="domain" description="Translocation and assembly module TamB C-terminal" evidence="6">
    <location>
        <begin position="1045"/>
        <end position="1393"/>
    </location>
</feature>
<evidence type="ECO:0000256" key="5">
    <source>
        <dbReference type="SAM" id="SignalP"/>
    </source>
</evidence>
<evidence type="ECO:0000259" key="6">
    <source>
        <dbReference type="Pfam" id="PF04357"/>
    </source>
</evidence>
<evidence type="ECO:0000256" key="1">
    <source>
        <dbReference type="ARBA" id="ARBA00004167"/>
    </source>
</evidence>
<dbReference type="Proteomes" id="UP001161405">
    <property type="component" value="Unassembled WGS sequence"/>
</dbReference>
<keyword evidence="5" id="KW-0732">Signal</keyword>
<name>A0ABQ5URY8_9HYPH</name>
<organism evidence="7 8">
    <name type="scientific">Maritalea porphyrae</name>
    <dbReference type="NCBI Taxonomy" id="880732"/>
    <lineage>
        <taxon>Bacteria</taxon>
        <taxon>Pseudomonadati</taxon>
        <taxon>Pseudomonadota</taxon>
        <taxon>Alphaproteobacteria</taxon>
        <taxon>Hyphomicrobiales</taxon>
        <taxon>Devosiaceae</taxon>
        <taxon>Maritalea</taxon>
    </lineage>
</organism>
<keyword evidence="4" id="KW-0472">Membrane</keyword>
<comment type="caution">
    <text evidence="7">The sequence shown here is derived from an EMBL/GenBank/DDBJ whole genome shotgun (WGS) entry which is preliminary data.</text>
</comment>
<keyword evidence="2" id="KW-0812">Transmembrane</keyword>
<reference evidence="7" key="1">
    <citation type="journal article" date="2014" name="Int. J. Syst. Evol. Microbiol.">
        <title>Complete genome of a new Firmicutes species belonging to the dominant human colonic microbiota ('Ruminococcus bicirculans') reveals two chromosomes and a selective capacity to utilize plant glucans.</title>
        <authorList>
            <consortium name="NISC Comparative Sequencing Program"/>
            <person name="Wegmann U."/>
            <person name="Louis P."/>
            <person name="Goesmann A."/>
            <person name="Henrissat B."/>
            <person name="Duncan S.H."/>
            <person name="Flint H.J."/>
        </authorList>
    </citation>
    <scope>NUCLEOTIDE SEQUENCE</scope>
    <source>
        <strain evidence="7">NBRC 107169</strain>
    </source>
</reference>
<evidence type="ECO:0000256" key="2">
    <source>
        <dbReference type="ARBA" id="ARBA00022692"/>
    </source>
</evidence>
<dbReference type="PANTHER" id="PTHR36985:SF1">
    <property type="entry name" value="TRANSLOCATION AND ASSEMBLY MODULE SUBUNIT TAMB"/>
    <property type="match status" value="1"/>
</dbReference>
<protein>
    <submittedName>
        <fullName evidence="7">DUF490 domain-containing protein</fullName>
    </submittedName>
</protein>
<feature type="signal peptide" evidence="5">
    <location>
        <begin position="1"/>
        <end position="27"/>
    </location>
</feature>
<keyword evidence="3" id="KW-1133">Transmembrane helix</keyword>
<keyword evidence="8" id="KW-1185">Reference proteome</keyword>
<dbReference type="Pfam" id="PF04357">
    <property type="entry name" value="TamB"/>
    <property type="match status" value="1"/>
</dbReference>
<feature type="chain" id="PRO_5045945556" evidence="5">
    <location>
        <begin position="28"/>
        <end position="1393"/>
    </location>
</feature>
<gene>
    <name evidence="7" type="ORF">GCM10007879_21150</name>
</gene>
<evidence type="ECO:0000256" key="3">
    <source>
        <dbReference type="ARBA" id="ARBA00022989"/>
    </source>
</evidence>
<dbReference type="RefSeq" id="WP_284364323.1">
    <property type="nucleotide sequence ID" value="NZ_BSNI01000002.1"/>
</dbReference>
<evidence type="ECO:0000256" key="4">
    <source>
        <dbReference type="ARBA" id="ARBA00023136"/>
    </source>
</evidence>
<evidence type="ECO:0000313" key="7">
    <source>
        <dbReference type="EMBL" id="GLQ17866.1"/>
    </source>
</evidence>
<evidence type="ECO:0000313" key="8">
    <source>
        <dbReference type="Proteomes" id="UP001161405"/>
    </source>
</evidence>
<reference evidence="7" key="2">
    <citation type="submission" date="2023-01" db="EMBL/GenBank/DDBJ databases">
        <title>Draft genome sequence of Maritalea porphyrae strain NBRC 107169.</title>
        <authorList>
            <person name="Sun Q."/>
            <person name="Mori K."/>
        </authorList>
    </citation>
    <scope>NUCLEOTIDE SEQUENCE</scope>
    <source>
        <strain evidence="7">NBRC 107169</strain>
    </source>
</reference>
<proteinExistence type="predicted"/>
<dbReference type="EMBL" id="BSNI01000002">
    <property type="protein sequence ID" value="GLQ17866.1"/>
    <property type="molecule type" value="Genomic_DNA"/>
</dbReference>
<dbReference type="PANTHER" id="PTHR36985">
    <property type="entry name" value="TRANSLOCATION AND ASSEMBLY MODULE SUBUNIT TAMB"/>
    <property type="match status" value="1"/>
</dbReference>
<dbReference type="InterPro" id="IPR007452">
    <property type="entry name" value="TamB_C"/>
</dbReference>
<accession>A0ABQ5URY8</accession>